<dbReference type="GO" id="GO:0016787">
    <property type="term" value="F:hydrolase activity"/>
    <property type="evidence" value="ECO:0007669"/>
    <property type="project" value="UniProtKB-KW"/>
</dbReference>
<dbReference type="CDD" id="cd07197">
    <property type="entry name" value="nitrilase"/>
    <property type="match status" value="1"/>
</dbReference>
<gene>
    <name evidence="2" type="ORF">CDV25_00935</name>
</gene>
<feature type="domain" description="CN hydrolase" evidence="1">
    <location>
        <begin position="5"/>
        <end position="254"/>
    </location>
</feature>
<dbReference type="Proteomes" id="UP000244890">
    <property type="component" value="Chromosome"/>
</dbReference>
<dbReference type="KEGG" id="had:CDV25_00935"/>
<dbReference type="InterPro" id="IPR036526">
    <property type="entry name" value="C-N_Hydrolase_sf"/>
</dbReference>
<dbReference type="Pfam" id="PF00795">
    <property type="entry name" value="CN_hydrolase"/>
    <property type="match status" value="1"/>
</dbReference>
<evidence type="ECO:0000259" key="1">
    <source>
        <dbReference type="PROSITE" id="PS50263"/>
    </source>
</evidence>
<organism evidence="2 3">
    <name type="scientific">Helicobacter apodemus</name>
    <dbReference type="NCBI Taxonomy" id="135569"/>
    <lineage>
        <taxon>Bacteria</taxon>
        <taxon>Pseudomonadati</taxon>
        <taxon>Campylobacterota</taxon>
        <taxon>Epsilonproteobacteria</taxon>
        <taxon>Campylobacterales</taxon>
        <taxon>Helicobacteraceae</taxon>
        <taxon>Helicobacter</taxon>
    </lineage>
</organism>
<evidence type="ECO:0000313" key="3">
    <source>
        <dbReference type="Proteomes" id="UP000244890"/>
    </source>
</evidence>
<dbReference type="Gene3D" id="3.60.110.10">
    <property type="entry name" value="Carbon-nitrogen hydrolase"/>
    <property type="match status" value="1"/>
</dbReference>
<accession>A0A2U8FBT4</accession>
<dbReference type="PANTHER" id="PTHR23088:SF27">
    <property type="entry name" value="DEAMINATED GLUTATHIONE AMIDASE"/>
    <property type="match status" value="1"/>
</dbReference>
<evidence type="ECO:0000313" key="2">
    <source>
        <dbReference type="EMBL" id="AWI33478.1"/>
    </source>
</evidence>
<proteinExistence type="predicted"/>
<reference evidence="2 3" key="1">
    <citation type="submission" date="2017-06" db="EMBL/GenBank/DDBJ databases">
        <title>Complete genome of Helicobacter apodemus.</title>
        <authorList>
            <person name="Cho S."/>
        </authorList>
    </citation>
    <scope>NUCLEOTIDE SEQUENCE [LARGE SCALE GENOMIC DNA]</scope>
    <source>
        <strain evidence="3">SNUVETPUB-15-01</strain>
    </source>
</reference>
<dbReference type="PROSITE" id="PS50263">
    <property type="entry name" value="CN_HYDROLASE"/>
    <property type="match status" value="1"/>
</dbReference>
<dbReference type="OrthoDB" id="9795543at2"/>
<dbReference type="SUPFAM" id="SSF56317">
    <property type="entry name" value="Carbon-nitrogen hydrolase"/>
    <property type="match status" value="1"/>
</dbReference>
<dbReference type="InterPro" id="IPR003010">
    <property type="entry name" value="C-N_Hydrolase"/>
</dbReference>
<dbReference type="EMBL" id="CP021886">
    <property type="protein sequence ID" value="AWI33478.1"/>
    <property type="molecule type" value="Genomic_DNA"/>
</dbReference>
<dbReference type="RefSeq" id="WP_108910377.1">
    <property type="nucleotide sequence ID" value="NZ_CP021886.1"/>
</dbReference>
<dbReference type="PANTHER" id="PTHR23088">
    <property type="entry name" value="NITRILASE-RELATED"/>
    <property type="match status" value="1"/>
</dbReference>
<protein>
    <submittedName>
        <fullName evidence="2">Carbon-nitrogen hydrolase family protein</fullName>
    </submittedName>
</protein>
<keyword evidence="2" id="KW-0378">Hydrolase</keyword>
<sequence length="283" mass="31997">MEQKLKVSLIQMHSIPQNVEGNLALALNLAQKGVENGSKLIVFSELFDSGYCVELEDYKYASDFENFKDSKTLQPLLKFCQQHKVYVVGCIIERDSKHNTFYDTAFILNQKGLVGKYRKIYLWGDESRRFCRGEDYPVFSLDFGGFKVKVGLQICYEIGFSEGARILALKGADILIFPSAFGRARLYAWNLASRARALENGAFVLAINQSKSQNSQFTHQKIHFAANSQVINPQGKVLARARKSNEVLMCELDLGECTKQRKAIPYLQDIDVSLQIKALQSLD</sequence>
<name>A0A2U8FBT4_9HELI</name>
<dbReference type="AlphaFoldDB" id="A0A2U8FBT4"/>